<dbReference type="Pfam" id="PF02214">
    <property type="entry name" value="BTB_2"/>
    <property type="match status" value="1"/>
</dbReference>
<name>A0A397T4J0_9GLOM</name>
<dbReference type="OrthoDB" id="2414723at2759"/>
<gene>
    <name evidence="2" type="ORF">C1645_844979</name>
</gene>
<dbReference type="GO" id="GO:0051260">
    <property type="term" value="P:protein homooligomerization"/>
    <property type="evidence" value="ECO:0007669"/>
    <property type="project" value="InterPro"/>
</dbReference>
<proteinExistence type="predicted"/>
<dbReference type="EMBL" id="QKYT01000118">
    <property type="protein sequence ID" value="RIA92742.1"/>
    <property type="molecule type" value="Genomic_DNA"/>
</dbReference>
<dbReference type="PANTHER" id="PTHR14499:SF138">
    <property type="entry name" value="BTB DOMAIN-CONTAINING PROTEIN"/>
    <property type="match status" value="1"/>
</dbReference>
<keyword evidence="3" id="KW-1185">Reference proteome</keyword>
<dbReference type="Gene3D" id="3.30.710.10">
    <property type="entry name" value="Potassium Channel Kv1.1, Chain A"/>
    <property type="match status" value="1"/>
</dbReference>
<dbReference type="InterPro" id="IPR011333">
    <property type="entry name" value="SKP1/BTB/POZ_sf"/>
</dbReference>
<dbReference type="SUPFAM" id="SSF54695">
    <property type="entry name" value="POZ domain"/>
    <property type="match status" value="1"/>
</dbReference>
<evidence type="ECO:0000259" key="1">
    <source>
        <dbReference type="PROSITE" id="PS50097"/>
    </source>
</evidence>
<protein>
    <submittedName>
        <fullName evidence="2">BTB/POZ protein</fullName>
    </submittedName>
</protein>
<comment type="caution">
    <text evidence="2">The sequence shown here is derived from an EMBL/GenBank/DDBJ whole genome shotgun (WGS) entry which is preliminary data.</text>
</comment>
<dbReference type="STRING" id="658196.A0A397T4J0"/>
<dbReference type="InterPro" id="IPR003131">
    <property type="entry name" value="T1-type_BTB"/>
</dbReference>
<dbReference type="InterPro" id="IPR000210">
    <property type="entry name" value="BTB/POZ_dom"/>
</dbReference>
<reference evidence="2 3" key="1">
    <citation type="submission" date="2018-06" db="EMBL/GenBank/DDBJ databases">
        <title>Comparative genomics reveals the genomic features of Rhizophagus irregularis, R. cerebriforme, R. diaphanum and Gigaspora rosea, and their symbiotic lifestyle signature.</title>
        <authorList>
            <person name="Morin E."/>
            <person name="San Clemente H."/>
            <person name="Chen E.C.H."/>
            <person name="De La Providencia I."/>
            <person name="Hainaut M."/>
            <person name="Kuo A."/>
            <person name="Kohler A."/>
            <person name="Murat C."/>
            <person name="Tang N."/>
            <person name="Roy S."/>
            <person name="Loubradou J."/>
            <person name="Henrissat B."/>
            <person name="Grigoriev I.V."/>
            <person name="Corradi N."/>
            <person name="Roux C."/>
            <person name="Martin F.M."/>
        </authorList>
    </citation>
    <scope>NUCLEOTIDE SEQUENCE [LARGE SCALE GENOMIC DNA]</scope>
    <source>
        <strain evidence="2 3">DAOM 227022</strain>
    </source>
</reference>
<evidence type="ECO:0000313" key="2">
    <source>
        <dbReference type="EMBL" id="RIA92742.1"/>
    </source>
</evidence>
<feature type="domain" description="BTB" evidence="1">
    <location>
        <begin position="13"/>
        <end position="84"/>
    </location>
</feature>
<dbReference type="PROSITE" id="PS50097">
    <property type="entry name" value="BTB"/>
    <property type="match status" value="1"/>
</dbReference>
<dbReference type="SMART" id="SM00225">
    <property type="entry name" value="BTB"/>
    <property type="match status" value="1"/>
</dbReference>
<sequence length="254" mass="30606">MSTKEIKIGAFQERIILNVGGIKYETFRSTLIAYPETYLGTMFADRNRELLHSTKENEYFIDRDGELFRFILQFYRTGKIHFPLENNKYSKEEIYEEMDFFQIPIVFSNHDCEKEEGKVTISLSQKVQKALAKKLDEFINSLIQCINEAMEYFETKFSLKFYRFYQPEHDDWDKKEKKYPYIKFMRSFDRVGYDILERFNKEIITYLQKEIGTELSWTINKNVNSGYYKIDITIPKDFYDVKDILNFSQLLENN</sequence>
<dbReference type="AlphaFoldDB" id="A0A397T4J0"/>
<organism evidence="2 3">
    <name type="scientific">Glomus cerebriforme</name>
    <dbReference type="NCBI Taxonomy" id="658196"/>
    <lineage>
        <taxon>Eukaryota</taxon>
        <taxon>Fungi</taxon>
        <taxon>Fungi incertae sedis</taxon>
        <taxon>Mucoromycota</taxon>
        <taxon>Glomeromycotina</taxon>
        <taxon>Glomeromycetes</taxon>
        <taxon>Glomerales</taxon>
        <taxon>Glomeraceae</taxon>
        <taxon>Glomus</taxon>
    </lineage>
</organism>
<accession>A0A397T4J0</accession>
<dbReference type="Proteomes" id="UP000265703">
    <property type="component" value="Unassembled WGS sequence"/>
</dbReference>
<evidence type="ECO:0000313" key="3">
    <source>
        <dbReference type="Proteomes" id="UP000265703"/>
    </source>
</evidence>
<dbReference type="CDD" id="cd18316">
    <property type="entry name" value="BTB_POZ_KCTD-like"/>
    <property type="match status" value="1"/>
</dbReference>
<dbReference type="PANTHER" id="PTHR14499">
    <property type="entry name" value="POTASSIUM CHANNEL TETRAMERIZATION DOMAIN-CONTAINING"/>
    <property type="match status" value="1"/>
</dbReference>